<evidence type="ECO:0000313" key="2">
    <source>
        <dbReference type="EMBL" id="UQC75345.1"/>
    </source>
</evidence>
<name>A0A9Q8SDR8_9PEZI</name>
<dbReference type="AlphaFoldDB" id="A0A9Q8SDR8"/>
<dbReference type="GeneID" id="73336044"/>
<dbReference type="RefSeq" id="XP_049136991.1">
    <property type="nucleotide sequence ID" value="XM_049281034.1"/>
</dbReference>
<feature type="region of interest" description="Disordered" evidence="1">
    <location>
        <begin position="1"/>
        <end position="32"/>
    </location>
</feature>
<accession>A0A9Q8SDR8</accession>
<sequence length="79" mass="8661">MSKTPYGHGVRKHYSGRTQYTPAEGEQADAANGRASNLRVIVDIIVVAQDLISPTASSRPGTLRIRHHVSRTGRLPRAR</sequence>
<feature type="region of interest" description="Disordered" evidence="1">
    <location>
        <begin position="56"/>
        <end position="79"/>
    </location>
</feature>
<dbReference type="Proteomes" id="UP000830671">
    <property type="component" value="Chromosome 1"/>
</dbReference>
<protein>
    <submittedName>
        <fullName evidence="2">Uncharacterized protein</fullName>
    </submittedName>
</protein>
<proteinExistence type="predicted"/>
<evidence type="ECO:0000256" key="1">
    <source>
        <dbReference type="SAM" id="MobiDB-lite"/>
    </source>
</evidence>
<evidence type="ECO:0000313" key="3">
    <source>
        <dbReference type="Proteomes" id="UP000830671"/>
    </source>
</evidence>
<organism evidence="2 3">
    <name type="scientific">Colletotrichum lupini</name>
    <dbReference type="NCBI Taxonomy" id="145971"/>
    <lineage>
        <taxon>Eukaryota</taxon>
        <taxon>Fungi</taxon>
        <taxon>Dikarya</taxon>
        <taxon>Ascomycota</taxon>
        <taxon>Pezizomycotina</taxon>
        <taxon>Sordariomycetes</taxon>
        <taxon>Hypocreomycetidae</taxon>
        <taxon>Glomerellales</taxon>
        <taxon>Glomerellaceae</taxon>
        <taxon>Colletotrichum</taxon>
        <taxon>Colletotrichum acutatum species complex</taxon>
    </lineage>
</organism>
<dbReference type="EMBL" id="CP019471">
    <property type="protein sequence ID" value="UQC75345.1"/>
    <property type="molecule type" value="Genomic_DNA"/>
</dbReference>
<gene>
    <name evidence="2" type="ORF">CLUP02_01999</name>
</gene>
<keyword evidence="3" id="KW-1185">Reference proteome</keyword>
<reference evidence="2" key="1">
    <citation type="journal article" date="2021" name="Mol. Plant Microbe Interact.">
        <title>Complete Genome Sequence of the Plant-Pathogenic Fungus Colletotrichum lupini.</title>
        <authorList>
            <person name="Baroncelli R."/>
            <person name="Pensec F."/>
            <person name="Da Lio D."/>
            <person name="Boufleur T."/>
            <person name="Vicente I."/>
            <person name="Sarrocco S."/>
            <person name="Picot A."/>
            <person name="Baraldi E."/>
            <person name="Sukno S."/>
            <person name="Thon M."/>
            <person name="Le Floch G."/>
        </authorList>
    </citation>
    <scope>NUCLEOTIDE SEQUENCE</scope>
    <source>
        <strain evidence="2">IMI 504893</strain>
    </source>
</reference>
<dbReference type="KEGG" id="clup:CLUP02_01999"/>
<feature type="compositionally biased region" description="Basic residues" evidence="1">
    <location>
        <begin position="64"/>
        <end position="79"/>
    </location>
</feature>